<dbReference type="Proteomes" id="UP000051952">
    <property type="component" value="Unassembled WGS sequence"/>
</dbReference>
<accession>A0A0S4JJY4</accession>
<name>A0A0S4JJY4_BODSA</name>
<comment type="pathway">
    <text evidence="2">Lipid metabolism; fatty acid biosynthesis.</text>
</comment>
<evidence type="ECO:0000256" key="2">
    <source>
        <dbReference type="ARBA" id="ARBA00005194"/>
    </source>
</evidence>
<proteinExistence type="inferred from homology"/>
<evidence type="ECO:0000256" key="4">
    <source>
        <dbReference type="ARBA" id="ARBA00013122"/>
    </source>
</evidence>
<evidence type="ECO:0000256" key="11">
    <source>
        <dbReference type="ARBA" id="ARBA00023160"/>
    </source>
</evidence>
<keyword evidence="10 14" id="KW-0472">Membrane</keyword>
<evidence type="ECO:0000256" key="13">
    <source>
        <dbReference type="ARBA" id="ARBA00036671"/>
    </source>
</evidence>
<keyword evidence="8 14" id="KW-1133">Transmembrane helix</keyword>
<dbReference type="PANTHER" id="PTHR11035:SF3">
    <property type="entry name" value="VERY-LONG-CHAIN (3R)-3-HYDROXYACYL-COA DEHYDRATASE"/>
    <property type="match status" value="1"/>
</dbReference>
<dbReference type="Pfam" id="PF04387">
    <property type="entry name" value="PTPLA"/>
    <property type="match status" value="1"/>
</dbReference>
<dbReference type="GO" id="GO:0030148">
    <property type="term" value="P:sphingolipid biosynthetic process"/>
    <property type="evidence" value="ECO:0007669"/>
    <property type="project" value="TreeGrafter"/>
</dbReference>
<evidence type="ECO:0000256" key="3">
    <source>
        <dbReference type="ARBA" id="ARBA00007811"/>
    </source>
</evidence>
<comment type="subcellular location">
    <subcellularLocation>
        <location evidence="1">Membrane</location>
        <topology evidence="1">Multi-pass membrane protein</topology>
    </subcellularLocation>
</comment>
<dbReference type="InterPro" id="IPR007482">
    <property type="entry name" value="Tyr_Pase-like_PTPLA"/>
</dbReference>
<gene>
    <name evidence="15" type="ORF">BSAL_27085</name>
</gene>
<dbReference type="UniPathway" id="UPA00094"/>
<feature type="transmembrane region" description="Helical" evidence="14">
    <location>
        <begin position="80"/>
        <end position="100"/>
    </location>
</feature>
<evidence type="ECO:0000256" key="1">
    <source>
        <dbReference type="ARBA" id="ARBA00004141"/>
    </source>
</evidence>
<evidence type="ECO:0000256" key="8">
    <source>
        <dbReference type="ARBA" id="ARBA00022989"/>
    </source>
</evidence>
<comment type="similarity">
    <text evidence="3">Belongs to the very long-chain fatty acids dehydratase HACD family.</text>
</comment>
<evidence type="ECO:0000256" key="5">
    <source>
        <dbReference type="ARBA" id="ARBA00022516"/>
    </source>
</evidence>
<dbReference type="GO" id="GO:0102158">
    <property type="term" value="F:very-long-chain (3R)-3-hydroxyacyl-CoA dehydratase activity"/>
    <property type="evidence" value="ECO:0007669"/>
    <property type="project" value="UniProtKB-EC"/>
</dbReference>
<dbReference type="VEuPathDB" id="TriTrypDB:BSAL_27085"/>
<sequence>MKAYLVLYNLVNAIGWAYVLYLSVTSFLEGKSPAAAWKAIQLPLLVTQSLAGLEILHSFLRLVPSPIMSTFMQVFSRYAVMWGYTYVFAEAQAHWSLYLMVTSWSLVEVPRYLFYAVNLLGSVPFPLFWLRYTLFAILYPTGISGEILQIVTSLPVLLRTSVPCWYLSLFLLSLYLPGSPFMFLHMVTQRKKSFKARKEKQLAASGKAAPAPPSSGVDFPIDEKGQRSTTVVNQGAFVASIAAVDKVASEAAAKEKNWRFGYAKHVVKNVELCCASEAQCITICKAGLEYLHSKFEFSRPEGQPKLTVMQAMDAIEGTFYTYTIEGDRKRDPNFEYYVPYQKFGRKSVKNLTGKELIAQLDVWVARGTIEKDARDAIANLVNKPEYHSTALKDMYFVLLGAMSAMGPLRVLLELGANIVAVDINRKPVWQALIKLARNSPGRVLIPTSKPKDQIKDDDDLASCAGADLLQQTPQIGRWIASLSPKSRLVIGGYAYLDSALFVRLAIAMDAIMATVLKTRKDAALAFLCSPTDVFVTENECRDAQKSALKKIPVWQTLLRLIVSKKMLVPNAIKQVVSGNDTYSIVDGLAVAQGPNYALAKRLQHWRCMLARSQGHTVSTNIAPSTATASVVHNPQFAAAYIGMGYFAPLEIVYQDLSNATMTALLLNDVVNPAAAANPKNNIGNQIRLFSKTSLHFGIWRMAFKCGSIGEVSALIGYGSIYKRALLLVGAGFGAFVAFTAQNGAPHTF</sequence>
<feature type="transmembrane region" description="Helical" evidence="14">
    <location>
        <begin position="724"/>
        <end position="744"/>
    </location>
</feature>
<dbReference type="AlphaFoldDB" id="A0A0S4JJY4"/>
<keyword evidence="16" id="KW-1185">Reference proteome</keyword>
<dbReference type="PANTHER" id="PTHR11035">
    <property type="entry name" value="VERY-LONG-CHAIN (3R)-3-HYDROXYACYL-COA DEHYDRATASE"/>
    <property type="match status" value="1"/>
</dbReference>
<dbReference type="EMBL" id="CYKH01001837">
    <property type="protein sequence ID" value="CUG90501.1"/>
    <property type="molecule type" value="Genomic_DNA"/>
</dbReference>
<evidence type="ECO:0000313" key="16">
    <source>
        <dbReference type="Proteomes" id="UP000051952"/>
    </source>
</evidence>
<evidence type="ECO:0000313" key="15">
    <source>
        <dbReference type="EMBL" id="CUG90501.1"/>
    </source>
</evidence>
<feature type="transmembrane region" description="Helical" evidence="14">
    <location>
        <begin position="6"/>
        <end position="28"/>
    </location>
</feature>
<feature type="transmembrane region" description="Helical" evidence="14">
    <location>
        <begin position="165"/>
        <end position="188"/>
    </location>
</feature>
<dbReference type="GO" id="GO:0030497">
    <property type="term" value="P:fatty acid elongation"/>
    <property type="evidence" value="ECO:0007669"/>
    <property type="project" value="TreeGrafter"/>
</dbReference>
<organism evidence="15 16">
    <name type="scientific">Bodo saltans</name>
    <name type="common">Flagellated protozoan</name>
    <dbReference type="NCBI Taxonomy" id="75058"/>
    <lineage>
        <taxon>Eukaryota</taxon>
        <taxon>Discoba</taxon>
        <taxon>Euglenozoa</taxon>
        <taxon>Kinetoplastea</taxon>
        <taxon>Metakinetoplastina</taxon>
        <taxon>Eubodonida</taxon>
        <taxon>Bodonidae</taxon>
        <taxon>Bodo</taxon>
    </lineage>
</organism>
<keyword evidence="12" id="KW-0456">Lyase</keyword>
<feature type="transmembrane region" description="Helical" evidence="14">
    <location>
        <begin position="112"/>
        <end position="130"/>
    </location>
</feature>
<evidence type="ECO:0000256" key="9">
    <source>
        <dbReference type="ARBA" id="ARBA00023098"/>
    </source>
</evidence>
<keyword evidence="6 14" id="KW-0812">Transmembrane</keyword>
<dbReference type="GO" id="GO:0042761">
    <property type="term" value="P:very long-chain fatty acid biosynthetic process"/>
    <property type="evidence" value="ECO:0007669"/>
    <property type="project" value="TreeGrafter"/>
</dbReference>
<dbReference type="OrthoDB" id="46988at2759"/>
<evidence type="ECO:0000256" key="14">
    <source>
        <dbReference type="SAM" id="Phobius"/>
    </source>
</evidence>
<reference evidence="16" key="1">
    <citation type="submission" date="2015-09" db="EMBL/GenBank/DDBJ databases">
        <authorList>
            <consortium name="Pathogen Informatics"/>
        </authorList>
    </citation>
    <scope>NUCLEOTIDE SEQUENCE [LARGE SCALE GENOMIC DNA]</scope>
    <source>
        <strain evidence="16">Lake Konstanz</strain>
    </source>
</reference>
<comment type="catalytic activity">
    <reaction evidence="13">
        <text>a very-long-chain (3R)-3-hydroxyacyl-CoA = a very-long-chain (2E)-enoyl-CoA + H2O</text>
        <dbReference type="Rhea" id="RHEA:45812"/>
        <dbReference type="ChEBI" id="CHEBI:15377"/>
        <dbReference type="ChEBI" id="CHEBI:83728"/>
        <dbReference type="ChEBI" id="CHEBI:85440"/>
        <dbReference type="EC" id="4.2.1.134"/>
    </reaction>
</comment>
<evidence type="ECO:0000256" key="7">
    <source>
        <dbReference type="ARBA" id="ARBA00022832"/>
    </source>
</evidence>
<dbReference type="GO" id="GO:0005789">
    <property type="term" value="C:endoplasmic reticulum membrane"/>
    <property type="evidence" value="ECO:0007669"/>
    <property type="project" value="TreeGrafter"/>
</dbReference>
<keyword evidence="5" id="KW-0444">Lipid biosynthesis</keyword>
<evidence type="ECO:0000256" key="10">
    <source>
        <dbReference type="ARBA" id="ARBA00023136"/>
    </source>
</evidence>
<keyword evidence="7" id="KW-0276">Fatty acid metabolism</keyword>
<dbReference type="EC" id="4.2.1.134" evidence="4"/>
<keyword evidence="11" id="KW-0275">Fatty acid biosynthesis</keyword>
<keyword evidence="9" id="KW-0443">Lipid metabolism</keyword>
<dbReference type="OMA" id="AKWKANI"/>
<evidence type="ECO:0000256" key="6">
    <source>
        <dbReference type="ARBA" id="ARBA00022692"/>
    </source>
</evidence>
<protein>
    <recommendedName>
        <fullName evidence="4">very-long-chain (3R)-3-hydroxyacyl-CoA dehydratase</fullName>
        <ecNumber evidence="4">4.2.1.134</ecNumber>
    </recommendedName>
</protein>
<evidence type="ECO:0000256" key="12">
    <source>
        <dbReference type="ARBA" id="ARBA00023239"/>
    </source>
</evidence>